<evidence type="ECO:0000313" key="2">
    <source>
        <dbReference type="Proteomes" id="UP000233769"/>
    </source>
</evidence>
<name>A0A2N9AJF9_METEX</name>
<dbReference type="EMBL" id="LT962688">
    <property type="protein sequence ID" value="SOR27489.1"/>
    <property type="molecule type" value="Genomic_DNA"/>
</dbReference>
<accession>A0A2N9AJF9</accession>
<reference evidence="2" key="1">
    <citation type="submission" date="2017-10" db="EMBL/GenBank/DDBJ databases">
        <authorList>
            <person name="Regsiter A."/>
            <person name="William W."/>
        </authorList>
    </citation>
    <scope>NUCLEOTIDE SEQUENCE [LARGE SCALE GENOMIC DNA]</scope>
</reference>
<sequence>MLDGLNLTLCGRDRPPEGKMVKAFEKRQGPVPAAPPTVRSLF</sequence>
<dbReference type="Proteomes" id="UP000233769">
    <property type="component" value="Chromosome tk0001"/>
</dbReference>
<evidence type="ECO:0000313" key="1">
    <source>
        <dbReference type="EMBL" id="SOR27489.1"/>
    </source>
</evidence>
<dbReference type="AlphaFoldDB" id="A0A2N9AJF9"/>
<organism evidence="1 2">
    <name type="scientific">Methylorubrum extorquens</name>
    <name type="common">Methylobacterium dichloromethanicum</name>
    <name type="synonym">Methylobacterium extorquens</name>
    <dbReference type="NCBI Taxonomy" id="408"/>
    <lineage>
        <taxon>Bacteria</taxon>
        <taxon>Pseudomonadati</taxon>
        <taxon>Pseudomonadota</taxon>
        <taxon>Alphaproteobacteria</taxon>
        <taxon>Hyphomicrobiales</taxon>
        <taxon>Methylobacteriaceae</taxon>
        <taxon>Methylorubrum</taxon>
    </lineage>
</organism>
<protein>
    <submittedName>
        <fullName evidence="1">Uncharacterized protein</fullName>
    </submittedName>
</protein>
<gene>
    <name evidence="1" type="ORF">TK0001_0887</name>
</gene>
<proteinExistence type="predicted"/>